<keyword evidence="2" id="KW-0413">Isomerase</keyword>
<dbReference type="GO" id="GO:0016853">
    <property type="term" value="F:isomerase activity"/>
    <property type="evidence" value="ECO:0007669"/>
    <property type="project" value="UniProtKB-KW"/>
</dbReference>
<evidence type="ECO:0000313" key="2">
    <source>
        <dbReference type="EMBL" id="TNM33338.1"/>
    </source>
</evidence>
<keyword evidence="3" id="KW-1185">Reference proteome</keyword>
<feature type="region of interest" description="Disordered" evidence="1">
    <location>
        <begin position="184"/>
        <end position="212"/>
    </location>
</feature>
<gene>
    <name evidence="2" type="ORF">FH715_02935</name>
</gene>
<dbReference type="RefSeq" id="WP_139640436.1">
    <property type="nucleotide sequence ID" value="NZ_BAAAZS010000139.1"/>
</dbReference>
<dbReference type="NCBIfam" id="NF035938">
    <property type="entry name" value="EboA_domain"/>
    <property type="match status" value="1"/>
</dbReference>
<proteinExistence type="predicted"/>
<evidence type="ECO:0000313" key="3">
    <source>
        <dbReference type="Proteomes" id="UP000311713"/>
    </source>
</evidence>
<sequence>MDSPTLPQALAALRAELVEAVPHEAAEWLEATLGWAADADWESSFAVATRRVGRGALPVSGMPAADAARVLLLHAADADLATVTRLYQQGDAAERRAVLQALSYLHLGPEAVPLVEDALRTNDTRLIVAAVGDYAAAHLDQHQWRHAVLKCVFTGVPLTAVSGLATRTDAELLRMLGDYAAEREAAGRPVPEDVGEVLAAQPPHQPQHPQEP</sequence>
<evidence type="ECO:0000256" key="1">
    <source>
        <dbReference type="SAM" id="MobiDB-lite"/>
    </source>
</evidence>
<dbReference type="AlphaFoldDB" id="A0A5C4VBS2"/>
<name>A0A5C4VBS2_9ACTN</name>
<dbReference type="Proteomes" id="UP000311713">
    <property type="component" value="Unassembled WGS sequence"/>
</dbReference>
<dbReference type="InterPro" id="IPR047715">
    <property type="entry name" value="EboA_dom"/>
</dbReference>
<dbReference type="EMBL" id="VDGT01000002">
    <property type="protein sequence ID" value="TNM33338.1"/>
    <property type="molecule type" value="Genomic_DNA"/>
</dbReference>
<comment type="caution">
    <text evidence="2">The sequence shown here is derived from an EMBL/GenBank/DDBJ whole genome shotgun (WGS) entry which is preliminary data.</text>
</comment>
<organism evidence="2 3">
    <name type="scientific">Streptomyces sedi</name>
    <dbReference type="NCBI Taxonomy" id="555059"/>
    <lineage>
        <taxon>Bacteria</taxon>
        <taxon>Bacillati</taxon>
        <taxon>Actinomycetota</taxon>
        <taxon>Actinomycetes</taxon>
        <taxon>Kitasatosporales</taxon>
        <taxon>Streptomycetaceae</taxon>
        <taxon>Streptomyces</taxon>
    </lineage>
</organism>
<accession>A0A5C4VBS2</accession>
<protein>
    <submittedName>
        <fullName evidence="2">Sugar phosphate isomerase</fullName>
    </submittedName>
</protein>
<reference evidence="2 3" key="1">
    <citation type="submission" date="2019-06" db="EMBL/GenBank/DDBJ databases">
        <title>Draft genome of Streptomyces sedi sp. JCM16909.</title>
        <authorList>
            <person name="Klykleung N."/>
            <person name="Tanasupawat S."/>
            <person name="Kudo T."/>
            <person name="Yuki M."/>
            <person name="Ohkuma M."/>
        </authorList>
    </citation>
    <scope>NUCLEOTIDE SEQUENCE [LARGE SCALE GENOMIC DNA]</scope>
    <source>
        <strain evidence="2 3">JCM 16909</strain>
    </source>
</reference>
<dbReference type="OrthoDB" id="4328496at2"/>